<feature type="transmembrane region" description="Helical" evidence="9">
    <location>
        <begin position="243"/>
        <end position="262"/>
    </location>
</feature>
<feature type="transmembrane region" description="Helical" evidence="9">
    <location>
        <begin position="32"/>
        <end position="50"/>
    </location>
</feature>
<gene>
    <name evidence="11" type="ORF">AKJ09_00612</name>
</gene>
<keyword evidence="4" id="KW-0808">Transferase</keyword>
<evidence type="ECO:0000256" key="8">
    <source>
        <dbReference type="ARBA" id="ARBA00023012"/>
    </source>
</evidence>
<protein>
    <recommendedName>
        <fullName evidence="2">histidine kinase</fullName>
        <ecNumber evidence="2">2.7.13.3</ecNumber>
    </recommendedName>
</protein>
<keyword evidence="9" id="KW-1133">Transmembrane helix</keyword>
<keyword evidence="12" id="KW-1185">Reference proteome</keyword>
<feature type="domain" description="Histidine kinase" evidence="10">
    <location>
        <begin position="313"/>
        <end position="526"/>
    </location>
</feature>
<dbReference type="PROSITE" id="PS50109">
    <property type="entry name" value="HIS_KIN"/>
    <property type="match status" value="1"/>
</dbReference>
<dbReference type="EC" id="2.7.13.3" evidence="2"/>
<evidence type="ECO:0000256" key="3">
    <source>
        <dbReference type="ARBA" id="ARBA00022553"/>
    </source>
</evidence>
<evidence type="ECO:0000256" key="7">
    <source>
        <dbReference type="ARBA" id="ARBA00022840"/>
    </source>
</evidence>
<dbReference type="SMART" id="SM00387">
    <property type="entry name" value="HATPase_c"/>
    <property type="match status" value="1"/>
</dbReference>
<dbReference type="Pfam" id="PF00512">
    <property type="entry name" value="HisKA"/>
    <property type="match status" value="1"/>
</dbReference>
<dbReference type="CDD" id="cd00075">
    <property type="entry name" value="HATPase"/>
    <property type="match status" value="1"/>
</dbReference>
<dbReference type="SUPFAM" id="SSF47384">
    <property type="entry name" value="Homodimeric domain of signal transducing histidine kinase"/>
    <property type="match status" value="1"/>
</dbReference>
<reference evidence="11 12" key="1">
    <citation type="submission" date="2015-08" db="EMBL/GenBank/DDBJ databases">
        <authorList>
            <person name="Babu N.S."/>
            <person name="Beckwith C.J."/>
            <person name="Beseler K.G."/>
            <person name="Brison A."/>
            <person name="Carone J.V."/>
            <person name="Caskin T.P."/>
            <person name="Diamond M."/>
            <person name="Durham M.E."/>
            <person name="Foxe J.M."/>
            <person name="Go M."/>
            <person name="Henderson B.A."/>
            <person name="Jones I.B."/>
            <person name="McGettigan J.A."/>
            <person name="Micheletti S.J."/>
            <person name="Nasrallah M.E."/>
            <person name="Ortiz D."/>
            <person name="Piller C.R."/>
            <person name="Privatt S.R."/>
            <person name="Schneider S.L."/>
            <person name="Sharp S."/>
            <person name="Smith T.C."/>
            <person name="Stanton J.D."/>
            <person name="Ullery H.E."/>
            <person name="Wilson R.J."/>
            <person name="Serrano M.G."/>
            <person name="Buck G."/>
            <person name="Lee V."/>
            <person name="Wang Y."/>
            <person name="Carvalho R."/>
            <person name="Voegtly L."/>
            <person name="Shi R."/>
            <person name="Duckworth R."/>
            <person name="Johnson A."/>
            <person name="Loviza R."/>
            <person name="Walstead R."/>
            <person name="Shah Z."/>
            <person name="Kiflezghi M."/>
            <person name="Wade K."/>
            <person name="Ball S.L."/>
            <person name="Bradley K.W."/>
            <person name="Asai D.J."/>
            <person name="Bowman C.A."/>
            <person name="Russell D.A."/>
            <person name="Pope W.H."/>
            <person name="Jacobs-Sera D."/>
            <person name="Hendrix R.W."/>
            <person name="Hatfull G.F."/>
        </authorList>
    </citation>
    <scope>NUCLEOTIDE SEQUENCE [LARGE SCALE GENOMIC DNA]</scope>
    <source>
        <strain evidence="11 12">DSM 27648</strain>
    </source>
</reference>
<keyword evidence="7" id="KW-0067">ATP-binding</keyword>
<dbReference type="InterPro" id="IPR004358">
    <property type="entry name" value="Sig_transdc_His_kin-like_C"/>
</dbReference>
<organism evidence="11 12">
    <name type="scientific">Labilithrix luteola</name>
    <dbReference type="NCBI Taxonomy" id="1391654"/>
    <lineage>
        <taxon>Bacteria</taxon>
        <taxon>Pseudomonadati</taxon>
        <taxon>Myxococcota</taxon>
        <taxon>Polyangia</taxon>
        <taxon>Polyangiales</taxon>
        <taxon>Labilitrichaceae</taxon>
        <taxon>Labilithrix</taxon>
    </lineage>
</organism>
<feature type="transmembrane region" description="Helical" evidence="9">
    <location>
        <begin position="152"/>
        <end position="176"/>
    </location>
</feature>
<dbReference type="Pfam" id="PF02518">
    <property type="entry name" value="HATPase_c"/>
    <property type="match status" value="1"/>
</dbReference>
<dbReference type="InterPro" id="IPR036890">
    <property type="entry name" value="HATPase_C_sf"/>
</dbReference>
<dbReference type="InterPro" id="IPR036097">
    <property type="entry name" value="HisK_dim/P_sf"/>
</dbReference>
<dbReference type="GO" id="GO:0000155">
    <property type="term" value="F:phosphorelay sensor kinase activity"/>
    <property type="evidence" value="ECO:0007669"/>
    <property type="project" value="InterPro"/>
</dbReference>
<name>A0A0K1PK80_9BACT</name>
<evidence type="ECO:0000313" key="11">
    <source>
        <dbReference type="EMBL" id="AKU93948.1"/>
    </source>
</evidence>
<keyword evidence="6 11" id="KW-0418">Kinase</keyword>
<evidence type="ECO:0000259" key="10">
    <source>
        <dbReference type="PROSITE" id="PS50109"/>
    </source>
</evidence>
<keyword evidence="5" id="KW-0547">Nucleotide-binding</keyword>
<evidence type="ECO:0000256" key="2">
    <source>
        <dbReference type="ARBA" id="ARBA00012438"/>
    </source>
</evidence>
<dbReference type="PANTHER" id="PTHR43065">
    <property type="entry name" value="SENSOR HISTIDINE KINASE"/>
    <property type="match status" value="1"/>
</dbReference>
<evidence type="ECO:0000256" key="1">
    <source>
        <dbReference type="ARBA" id="ARBA00000085"/>
    </source>
</evidence>
<dbReference type="InterPro" id="IPR003594">
    <property type="entry name" value="HATPase_dom"/>
</dbReference>
<dbReference type="Proteomes" id="UP000064967">
    <property type="component" value="Chromosome"/>
</dbReference>
<dbReference type="SMART" id="SM00388">
    <property type="entry name" value="HisKA"/>
    <property type="match status" value="1"/>
</dbReference>
<sequence>MAPSTYALLSLWASTLAVGFSALRMGRGPARVLALPSILLGAWVTGLLLLQTGTHDALAERLLPFGMLLAGAFVQAASTLSGGSKRLVRITWAAAFAVALLGLAAPRLLYGPGARGAGPVFWPLGAVCALGSGSMQLWHLSMIRRAPASERLLRGALFTANLFAALGGACAIALYVTGLAPLGFATAPLFVSVVASAVAVHQAEPPRVRAMIVQSFVLGLGTAALTAFALAAMYALLPRLAPGAEAASPLLVLVLFVLALPLDPLRQALVDRAAVALFRRPIAARELSVAIETEEARADHAERLAELGRMASAVAHEIRNPLGVVLAEAKLLEREGASAESIEAIRNEVGRARRFMDDLLRYAKPRPLEPAVIDLREAVERGGKRALLALGESERRLSLRRASDDEPRVDAEADADAISDVVANLVSNALIATSERPGGSVTVTIETSPDAHAIVVEDDGPGVPAEIEPRLFTAFTTGRGRDAKHPGTGLGLAITARLVERHGGTLRHERPQDGGARFVVTFPRFERNR</sequence>
<dbReference type="PANTHER" id="PTHR43065:SF10">
    <property type="entry name" value="PEROXIDE STRESS-ACTIVATED HISTIDINE KINASE MAK3"/>
    <property type="match status" value="1"/>
</dbReference>
<dbReference type="InterPro" id="IPR003661">
    <property type="entry name" value="HisK_dim/P_dom"/>
</dbReference>
<comment type="catalytic activity">
    <reaction evidence="1">
        <text>ATP + protein L-histidine = ADP + protein N-phospho-L-histidine.</text>
        <dbReference type="EC" id="2.7.13.3"/>
    </reaction>
</comment>
<dbReference type="InterPro" id="IPR005467">
    <property type="entry name" value="His_kinase_dom"/>
</dbReference>
<dbReference type="OrthoDB" id="5379182at2"/>
<dbReference type="RefSeq" id="WP_146645621.1">
    <property type="nucleotide sequence ID" value="NZ_CP012333.1"/>
</dbReference>
<accession>A0A0K1PK80</accession>
<dbReference type="STRING" id="1391654.AKJ09_00612"/>
<proteinExistence type="predicted"/>
<evidence type="ECO:0000256" key="4">
    <source>
        <dbReference type="ARBA" id="ARBA00022679"/>
    </source>
</evidence>
<dbReference type="CDD" id="cd00082">
    <property type="entry name" value="HisKA"/>
    <property type="match status" value="1"/>
</dbReference>
<dbReference type="Gene3D" id="3.30.565.10">
    <property type="entry name" value="Histidine kinase-like ATPase, C-terminal domain"/>
    <property type="match status" value="1"/>
</dbReference>
<feature type="transmembrane region" description="Helical" evidence="9">
    <location>
        <begin position="212"/>
        <end position="237"/>
    </location>
</feature>
<dbReference type="Gene3D" id="1.10.287.130">
    <property type="match status" value="1"/>
</dbReference>
<evidence type="ECO:0000256" key="6">
    <source>
        <dbReference type="ARBA" id="ARBA00022777"/>
    </source>
</evidence>
<keyword evidence="9" id="KW-0472">Membrane</keyword>
<feature type="transmembrane region" description="Helical" evidence="9">
    <location>
        <begin position="120"/>
        <end position="140"/>
    </location>
</feature>
<dbReference type="SUPFAM" id="SSF55874">
    <property type="entry name" value="ATPase domain of HSP90 chaperone/DNA topoisomerase II/histidine kinase"/>
    <property type="match status" value="1"/>
</dbReference>
<keyword evidence="8" id="KW-0902">Two-component regulatory system</keyword>
<feature type="transmembrane region" description="Helical" evidence="9">
    <location>
        <begin position="6"/>
        <end position="25"/>
    </location>
</feature>
<dbReference type="PRINTS" id="PR00344">
    <property type="entry name" value="BCTRLSENSOR"/>
</dbReference>
<feature type="transmembrane region" description="Helical" evidence="9">
    <location>
        <begin position="182"/>
        <end position="200"/>
    </location>
</feature>
<dbReference type="AlphaFoldDB" id="A0A0K1PK80"/>
<keyword evidence="3" id="KW-0597">Phosphoprotein</keyword>
<keyword evidence="9" id="KW-0812">Transmembrane</keyword>
<evidence type="ECO:0000313" key="12">
    <source>
        <dbReference type="Proteomes" id="UP000064967"/>
    </source>
</evidence>
<evidence type="ECO:0000256" key="5">
    <source>
        <dbReference type="ARBA" id="ARBA00022741"/>
    </source>
</evidence>
<feature type="transmembrane region" description="Helical" evidence="9">
    <location>
        <begin position="62"/>
        <end position="80"/>
    </location>
</feature>
<evidence type="ECO:0000256" key="9">
    <source>
        <dbReference type="SAM" id="Phobius"/>
    </source>
</evidence>
<dbReference type="KEGG" id="llu:AKJ09_00612"/>
<dbReference type="GO" id="GO:0005524">
    <property type="term" value="F:ATP binding"/>
    <property type="evidence" value="ECO:0007669"/>
    <property type="project" value="UniProtKB-KW"/>
</dbReference>
<feature type="transmembrane region" description="Helical" evidence="9">
    <location>
        <begin position="87"/>
        <end position="108"/>
    </location>
</feature>
<dbReference type="EMBL" id="CP012333">
    <property type="protein sequence ID" value="AKU93948.1"/>
    <property type="molecule type" value="Genomic_DNA"/>
</dbReference>